<reference evidence="3 4" key="1">
    <citation type="journal article" date="2014" name="Int. J. Syst. Evol. Microbiol.">
        <title>Complete genome sequence of Corynebacterium casei LMG S-19264T (=DSM 44701T), isolated from a smear-ripened cheese.</title>
        <authorList>
            <consortium name="US DOE Joint Genome Institute (JGI-PGF)"/>
            <person name="Walter F."/>
            <person name="Albersmeier A."/>
            <person name="Kalinowski J."/>
            <person name="Ruckert C."/>
        </authorList>
    </citation>
    <scope>NUCLEOTIDE SEQUENCE [LARGE SCALE GENOMIC DNA]</scope>
    <source>
        <strain evidence="3 4">KCTC 19473</strain>
    </source>
</reference>
<keyword evidence="4" id="KW-1185">Reference proteome</keyword>
<name>A0A919CK86_9ACTN</name>
<accession>A0A919CK86</accession>
<feature type="compositionally biased region" description="Basic and acidic residues" evidence="1">
    <location>
        <begin position="173"/>
        <end position="190"/>
    </location>
</feature>
<dbReference type="InterPro" id="IPR002035">
    <property type="entry name" value="VWF_A"/>
</dbReference>
<dbReference type="RefSeq" id="WP_017576701.1">
    <property type="nucleotide sequence ID" value="NZ_BMXL01000018.1"/>
</dbReference>
<feature type="domain" description="VWFA" evidence="2">
    <location>
        <begin position="204"/>
        <end position="299"/>
    </location>
</feature>
<feature type="region of interest" description="Disordered" evidence="1">
    <location>
        <begin position="126"/>
        <end position="160"/>
    </location>
</feature>
<dbReference type="AlphaFoldDB" id="A0A919CK86"/>
<sequence length="384" mass="41091">MTDDPPSTEAVRVRFRYREYLGGPDPLAEPDPPPDEAVAASRELLALVEAAEVEDGADRTALAAVEKALVRYGDGDRVAVTDIDPRLLARILGPLGRAAADRLDAADHALSPRELRRLADVALRDVERARRGRGPGSHRGGGDRDGEPDGTTRAAAPGSVVDAVATVRAATLRRAEGHGRGEALRPEDVRAAGTEPTASSAVSLLVDLSHSMVARELHETATRTALALHSLVGSHYPEDRLQLVGFGEVAREMTPGSLVAHGWGRVPGTNLHQALRLARGHLKRHPDLHRHVMVVTDGEPTAHTGADGDPRFSWPTAPRTVEATVGELDTVLRDGAEVTFFLLSEDPGLRAFGDLVARRRGVRVVRADGGELGPLLLDRFRAAR</sequence>
<gene>
    <name evidence="3" type="ORF">GCM10007147_32050</name>
</gene>
<dbReference type="Gene3D" id="3.40.50.410">
    <property type="entry name" value="von Willebrand factor, type A domain"/>
    <property type="match status" value="1"/>
</dbReference>
<dbReference type="EMBL" id="BMXL01000018">
    <property type="protein sequence ID" value="GHD30350.1"/>
    <property type="molecule type" value="Genomic_DNA"/>
</dbReference>
<dbReference type="Proteomes" id="UP000654947">
    <property type="component" value="Unassembled WGS sequence"/>
</dbReference>
<comment type="caution">
    <text evidence="3">The sequence shown here is derived from an EMBL/GenBank/DDBJ whole genome shotgun (WGS) entry which is preliminary data.</text>
</comment>
<dbReference type="CDD" id="cd00198">
    <property type="entry name" value="vWFA"/>
    <property type="match status" value="1"/>
</dbReference>
<evidence type="ECO:0000256" key="1">
    <source>
        <dbReference type="SAM" id="MobiDB-lite"/>
    </source>
</evidence>
<evidence type="ECO:0000313" key="3">
    <source>
        <dbReference type="EMBL" id="GHD30350.1"/>
    </source>
</evidence>
<dbReference type="Pfam" id="PF13519">
    <property type="entry name" value="VWA_2"/>
    <property type="match status" value="1"/>
</dbReference>
<evidence type="ECO:0000313" key="4">
    <source>
        <dbReference type="Proteomes" id="UP000654947"/>
    </source>
</evidence>
<proteinExistence type="predicted"/>
<dbReference type="SUPFAM" id="SSF53300">
    <property type="entry name" value="vWA-like"/>
    <property type="match status" value="1"/>
</dbReference>
<evidence type="ECO:0000259" key="2">
    <source>
        <dbReference type="Pfam" id="PF13519"/>
    </source>
</evidence>
<organism evidence="3 4">
    <name type="scientific">Nocardiopsis kunsanensis</name>
    <dbReference type="NCBI Taxonomy" id="141693"/>
    <lineage>
        <taxon>Bacteria</taxon>
        <taxon>Bacillati</taxon>
        <taxon>Actinomycetota</taxon>
        <taxon>Actinomycetes</taxon>
        <taxon>Streptosporangiales</taxon>
        <taxon>Nocardiopsidaceae</taxon>
        <taxon>Nocardiopsis</taxon>
    </lineage>
</organism>
<feature type="region of interest" description="Disordered" evidence="1">
    <location>
        <begin position="172"/>
        <end position="196"/>
    </location>
</feature>
<dbReference type="InterPro" id="IPR036465">
    <property type="entry name" value="vWFA_dom_sf"/>
</dbReference>
<protein>
    <recommendedName>
        <fullName evidence="2">VWFA domain-containing protein</fullName>
    </recommendedName>
</protein>